<keyword evidence="1 5" id="KW-0489">Methyltransferase</keyword>
<keyword evidence="6" id="KW-1185">Reference proteome</keyword>
<dbReference type="Gene3D" id="3.30.1330.30">
    <property type="match status" value="1"/>
</dbReference>
<dbReference type="InterPro" id="IPR004441">
    <property type="entry name" value="rRNA_MeTrfase_TrmH"/>
</dbReference>
<dbReference type="GO" id="GO:0006396">
    <property type="term" value="P:RNA processing"/>
    <property type="evidence" value="ECO:0007669"/>
    <property type="project" value="InterPro"/>
</dbReference>
<name>A0A0A2XJQ3_9PAST</name>
<dbReference type="Proteomes" id="UP000030418">
    <property type="component" value="Unassembled WGS sequence"/>
</dbReference>
<dbReference type="PANTHER" id="PTHR46429">
    <property type="entry name" value="23S RRNA (GUANOSINE-2'-O-)-METHYLTRANSFERASE RLMB"/>
    <property type="match status" value="1"/>
</dbReference>
<dbReference type="InterPro" id="IPR029064">
    <property type="entry name" value="Ribosomal_eL30-like_sf"/>
</dbReference>
<dbReference type="GO" id="GO:0008173">
    <property type="term" value="F:RNA methyltransferase activity"/>
    <property type="evidence" value="ECO:0007669"/>
    <property type="project" value="InterPro"/>
</dbReference>
<evidence type="ECO:0000256" key="3">
    <source>
        <dbReference type="SAM" id="MobiDB-lite"/>
    </source>
</evidence>
<accession>A0A0A2XJQ3</accession>
<dbReference type="PANTHER" id="PTHR46429:SF2">
    <property type="entry name" value="TRNA_RRNA METHYLTRANSFERASE"/>
    <property type="match status" value="1"/>
</dbReference>
<dbReference type="SMART" id="SM00967">
    <property type="entry name" value="SpoU_sub_bind"/>
    <property type="match status" value="1"/>
</dbReference>
<dbReference type="PIRSF" id="PIRSF006280">
    <property type="entry name" value="YfiF_prd"/>
    <property type="match status" value="1"/>
</dbReference>
<dbReference type="GO" id="GO:0003723">
    <property type="term" value="F:RNA binding"/>
    <property type="evidence" value="ECO:0007669"/>
    <property type="project" value="InterPro"/>
</dbReference>
<dbReference type="Pfam" id="PF00588">
    <property type="entry name" value="SpoU_methylase"/>
    <property type="match status" value="1"/>
</dbReference>
<dbReference type="InterPro" id="IPR029028">
    <property type="entry name" value="Alpha/beta_knot_MTases"/>
</dbReference>
<dbReference type="CDD" id="cd18095">
    <property type="entry name" value="SpoU-like_rRNA-MTase"/>
    <property type="match status" value="1"/>
</dbReference>
<evidence type="ECO:0000256" key="2">
    <source>
        <dbReference type="ARBA" id="ARBA00022679"/>
    </source>
</evidence>
<dbReference type="EMBL" id="JPXY01000021">
    <property type="protein sequence ID" value="KGQ32581.1"/>
    <property type="molecule type" value="Genomic_DNA"/>
</dbReference>
<keyword evidence="2 5" id="KW-0808">Transferase</keyword>
<dbReference type="InterPro" id="IPR013123">
    <property type="entry name" value="SpoU_subst-bd"/>
</dbReference>
<feature type="compositionally biased region" description="Basic and acidic residues" evidence="3">
    <location>
        <begin position="10"/>
        <end position="69"/>
    </location>
</feature>
<dbReference type="GO" id="GO:0032259">
    <property type="term" value="P:methylation"/>
    <property type="evidence" value="ECO:0007669"/>
    <property type="project" value="UniProtKB-KW"/>
</dbReference>
<dbReference type="InterPro" id="IPR029026">
    <property type="entry name" value="tRNA_m1G_MTases_N"/>
</dbReference>
<comment type="caution">
    <text evidence="5">The sequence shown here is derived from an EMBL/GenBank/DDBJ whole genome shotgun (WGS) entry which is preliminary data.</text>
</comment>
<feature type="domain" description="RNA 2-O ribose methyltransferase substrate binding" evidence="4">
    <location>
        <begin position="127"/>
        <end position="202"/>
    </location>
</feature>
<dbReference type="Pfam" id="PF08032">
    <property type="entry name" value="SpoU_sub_bind"/>
    <property type="match status" value="1"/>
</dbReference>
<sequence length="357" mass="40030">MNKKPVFQENKFRFSDNNRRQDRTERDQKGKSRFSDKPRFGDKKQDRFNDDKRSGFSDQNKFRQPREPRSIWGDKQQITAHKAGTLGEGSVTVTIKSNVPQQKVKKKGALSPRAPENIRQNRAEEVKVYGEAACFALFEHRPQDIVRLWVTQELTKKAGEMMSYLAENKKAYHVVKGDELQLVSGTEHHGGICLLVKKRPPLMLKSYLETPRKRDCIVVLDGIGNAANIGGVLKTLAFYGVQNVVTDKIDTVQSPAAMRVAEGGIEYLRLFEVAHPTLALDLLKQAGYQLIRASLSKQAIALNKLELQDKVAIVLSENTIKDLDPDVTNVALSITNPLSTGLNVAVTAGVLLSKWYF</sequence>
<evidence type="ECO:0000313" key="5">
    <source>
        <dbReference type="EMBL" id="KGQ32581.1"/>
    </source>
</evidence>
<dbReference type="InterPro" id="IPR016479">
    <property type="entry name" value="YfiF_prd"/>
</dbReference>
<dbReference type="AlphaFoldDB" id="A0A0A2XJQ3"/>
<evidence type="ECO:0000259" key="4">
    <source>
        <dbReference type="SMART" id="SM00967"/>
    </source>
</evidence>
<dbReference type="SUPFAM" id="SSF75217">
    <property type="entry name" value="alpha/beta knot"/>
    <property type="match status" value="1"/>
</dbReference>
<dbReference type="InterPro" id="IPR001537">
    <property type="entry name" value="SpoU_MeTrfase"/>
</dbReference>
<dbReference type="GO" id="GO:0005829">
    <property type="term" value="C:cytosol"/>
    <property type="evidence" value="ECO:0007669"/>
    <property type="project" value="TreeGrafter"/>
</dbReference>
<gene>
    <name evidence="5" type="ORF">P375_05040</name>
</gene>
<evidence type="ECO:0000256" key="1">
    <source>
        <dbReference type="ARBA" id="ARBA00022603"/>
    </source>
</evidence>
<protein>
    <submittedName>
        <fullName evidence="5">rRNA methyltransferase</fullName>
    </submittedName>
</protein>
<proteinExistence type="predicted"/>
<organism evidence="5 6">
    <name type="scientific">Gallibacterium genomosp. 2</name>
    <dbReference type="NCBI Taxonomy" id="155517"/>
    <lineage>
        <taxon>Bacteria</taxon>
        <taxon>Pseudomonadati</taxon>
        <taxon>Pseudomonadota</taxon>
        <taxon>Gammaproteobacteria</taxon>
        <taxon>Pasteurellales</taxon>
        <taxon>Pasteurellaceae</taxon>
        <taxon>Gallibacterium</taxon>
    </lineage>
</organism>
<dbReference type="SUPFAM" id="SSF55315">
    <property type="entry name" value="L30e-like"/>
    <property type="match status" value="1"/>
</dbReference>
<dbReference type="Gene3D" id="3.40.1280.10">
    <property type="match status" value="1"/>
</dbReference>
<dbReference type="RefSeq" id="WP_039135029.1">
    <property type="nucleotide sequence ID" value="NZ_JPXY01000021.1"/>
</dbReference>
<reference evidence="5 6" key="1">
    <citation type="submission" date="2014-08" db="EMBL/GenBank/DDBJ databases">
        <title>Chaperone-usher fimbriae in a diverse selection of Gallibacterium genomes.</title>
        <authorList>
            <person name="Kudirkiene E."/>
            <person name="Bager R.J."/>
            <person name="Johnson T.J."/>
            <person name="Bojesen A.M."/>
        </authorList>
    </citation>
    <scope>NUCLEOTIDE SEQUENCE [LARGE SCALE GENOMIC DNA]</scope>
    <source>
        <strain evidence="5 6">CCM5976</strain>
    </source>
</reference>
<evidence type="ECO:0000313" key="6">
    <source>
        <dbReference type="Proteomes" id="UP000030418"/>
    </source>
</evidence>
<feature type="region of interest" description="Disordered" evidence="3">
    <location>
        <begin position="1"/>
        <end position="75"/>
    </location>
</feature>